<dbReference type="Pfam" id="PF18074">
    <property type="entry name" value="PriA_C"/>
    <property type="match status" value="1"/>
</dbReference>
<comment type="caution">
    <text evidence="14">The sequence shown here is derived from an EMBL/GenBank/DDBJ whole genome shotgun (WGS) entry which is preliminary data.</text>
</comment>
<evidence type="ECO:0000259" key="12">
    <source>
        <dbReference type="PROSITE" id="PS51192"/>
    </source>
</evidence>
<feature type="binding site" evidence="11">
    <location>
        <position position="440"/>
    </location>
    <ligand>
        <name>Zn(2+)</name>
        <dbReference type="ChEBI" id="CHEBI:29105"/>
        <label>1</label>
    </ligand>
</feature>
<feature type="binding site" evidence="11">
    <location>
        <position position="467"/>
    </location>
    <ligand>
        <name>Zn(2+)</name>
        <dbReference type="ChEBI" id="CHEBI:29105"/>
        <label>2</label>
    </ligand>
</feature>
<reference evidence="15" key="1">
    <citation type="journal article" date="2019" name="Int. J. Syst. Evol. Microbiol.">
        <title>The Global Catalogue of Microorganisms (GCM) 10K type strain sequencing project: providing services to taxonomists for standard genome sequencing and annotation.</title>
        <authorList>
            <consortium name="The Broad Institute Genomics Platform"/>
            <consortium name="The Broad Institute Genome Sequencing Center for Infectious Disease"/>
            <person name="Wu L."/>
            <person name="Ma J."/>
        </authorList>
    </citation>
    <scope>NUCLEOTIDE SEQUENCE [LARGE SCALE GENOMIC DNA]</scope>
    <source>
        <strain evidence="15">CGMCC 1.15341</strain>
    </source>
</reference>
<keyword evidence="15" id="KW-1185">Reference proteome</keyword>
<dbReference type="InterPro" id="IPR005259">
    <property type="entry name" value="PriA"/>
</dbReference>
<comment type="similarity">
    <text evidence="11">Belongs to the helicase family. PriA subfamily.</text>
</comment>
<comment type="catalytic activity">
    <reaction evidence="11">
        <text>ATP + H2O = ADP + phosphate + H(+)</text>
        <dbReference type="Rhea" id="RHEA:13065"/>
        <dbReference type="ChEBI" id="CHEBI:15377"/>
        <dbReference type="ChEBI" id="CHEBI:15378"/>
        <dbReference type="ChEBI" id="CHEBI:30616"/>
        <dbReference type="ChEBI" id="CHEBI:43474"/>
        <dbReference type="ChEBI" id="CHEBI:456216"/>
        <dbReference type="EC" id="5.6.2.4"/>
    </reaction>
</comment>
<comment type="function">
    <text evidence="11">Initiates the restart of stalled replication forks, which reloads the replicative helicase on sites other than the origin of replication. Recognizes and binds to abandoned replication forks and remodels them to uncover a helicase loading site. Promotes assembly of the primosome at these replication forks.</text>
</comment>
<keyword evidence="3 11" id="KW-0479">Metal-binding</keyword>
<dbReference type="NCBIfam" id="NF004065">
    <property type="entry name" value="PRK05580.1-1"/>
    <property type="match status" value="1"/>
</dbReference>
<evidence type="ECO:0000256" key="8">
    <source>
        <dbReference type="ARBA" id="ARBA00022840"/>
    </source>
</evidence>
<dbReference type="InterPro" id="IPR040498">
    <property type="entry name" value="PriA_CRR"/>
</dbReference>
<name>A0ABQ1KH78_9GAMM</name>
<keyword evidence="2 11" id="KW-0235">DNA replication</keyword>
<feature type="binding site" evidence="11">
    <location>
        <position position="446"/>
    </location>
    <ligand>
        <name>Zn(2+)</name>
        <dbReference type="ChEBI" id="CHEBI:29105"/>
        <label>2</label>
    </ligand>
</feature>
<dbReference type="InterPro" id="IPR041222">
    <property type="entry name" value="PriA_3primeBD"/>
</dbReference>
<keyword evidence="9 11" id="KW-0238">DNA-binding</keyword>
<dbReference type="InterPro" id="IPR042115">
    <property type="entry name" value="PriA_3primeBD_sf"/>
</dbReference>
<dbReference type="CDD" id="cd18804">
    <property type="entry name" value="SF2_C_priA"/>
    <property type="match status" value="1"/>
</dbReference>
<dbReference type="InterPro" id="IPR014001">
    <property type="entry name" value="Helicase_ATP-bd"/>
</dbReference>
<keyword evidence="4 11" id="KW-0547">Nucleotide-binding</keyword>
<dbReference type="PROSITE" id="PS51194">
    <property type="entry name" value="HELICASE_CTER"/>
    <property type="match status" value="1"/>
</dbReference>
<sequence>MILRIALPTPLHRLFDYQLPLSSLSTPPRRGCRVRVPFGAREMIGLIVDTPEQSDLPLAKLKPVHEILDLEPVVDPTLFELGQWAARYYQHPLGDALIQLLPVLLRQGRAAEFAHATLWRAIPGAETARLSSTAHRQRELLQILLEHPKGISPDAIRAEGGHTPLLKTLAEKQLAEAFQNRPADSATIPVDQVLREPKLTLHDEQAAAMERITSAQGFTPFLLYGVTGSGKTEIYLQAIEQTLNAGKQALVLVPEIGLTPQTLARFRSRFRVPVHALHSNLTDRERLDTWLHARRGSARIIIGTRSAIFTPLQNPGLIIVDEEHDSSFKQQDGFRYHARDLAVVRANREQIPIILGSATPALETLHNAHSGRYQQLNLTRRAGNATAPRFELLDIRQQPLDAGLSDELIRRMHQHLAAGTQVMLFLNRRGFSPSLICNQCATIVDCTRCDAHMTLHRTPPHLHCHHCDRQTPIPRACLHCGSSELRPLGIGTERAEDALKRHFPDTPVLRVDRDSTTRKAALEKIMHQVHSGEPCILIGTQMLAKGHHFPRVTLVAILDADAGLFSADFRGMERTAQLILQVAGRAGRAEHPGEVVLQTLHAEHPMLQTLIGSNYLSFAGQELRLRRAAALPPFTYHALLRGEATRQGWAEQFLRELGQQVREQHKLPEGVQLIGPFPAPMEKRGGLFRAQLLITAGQRSALHAWLDALILQAQQHPQGRRVRWVLDVDPIDNY</sequence>
<evidence type="ECO:0000256" key="5">
    <source>
        <dbReference type="ARBA" id="ARBA00022801"/>
    </source>
</evidence>
<dbReference type="HAMAP" id="MF_00983">
    <property type="entry name" value="PriA"/>
    <property type="match status" value="1"/>
</dbReference>
<dbReference type="Pfam" id="PF18319">
    <property type="entry name" value="Zn_ribbon_PriA"/>
    <property type="match status" value="1"/>
</dbReference>
<dbReference type="SUPFAM" id="SSF52540">
    <property type="entry name" value="P-loop containing nucleoside triphosphate hydrolases"/>
    <property type="match status" value="2"/>
</dbReference>
<evidence type="ECO:0000256" key="6">
    <source>
        <dbReference type="ARBA" id="ARBA00022806"/>
    </source>
</evidence>
<evidence type="ECO:0000256" key="11">
    <source>
        <dbReference type="HAMAP-Rule" id="MF_00983"/>
    </source>
</evidence>
<dbReference type="InterPro" id="IPR027417">
    <property type="entry name" value="P-loop_NTPase"/>
</dbReference>
<organism evidence="14 15">
    <name type="scientific">Marinobacterium zhoushanense</name>
    <dbReference type="NCBI Taxonomy" id="1679163"/>
    <lineage>
        <taxon>Bacteria</taxon>
        <taxon>Pseudomonadati</taxon>
        <taxon>Pseudomonadota</taxon>
        <taxon>Gammaproteobacteria</taxon>
        <taxon>Oceanospirillales</taxon>
        <taxon>Oceanospirillaceae</taxon>
        <taxon>Marinobacterium</taxon>
    </lineage>
</organism>
<keyword evidence="8 11" id="KW-0067">ATP-binding</keyword>
<dbReference type="PANTHER" id="PTHR30580">
    <property type="entry name" value="PRIMOSOMAL PROTEIN N"/>
    <property type="match status" value="1"/>
</dbReference>
<evidence type="ECO:0000256" key="1">
    <source>
        <dbReference type="ARBA" id="ARBA00022515"/>
    </source>
</evidence>
<evidence type="ECO:0000313" key="15">
    <source>
        <dbReference type="Proteomes" id="UP000629025"/>
    </source>
</evidence>
<dbReference type="PROSITE" id="PS51192">
    <property type="entry name" value="HELICASE_ATP_BIND_1"/>
    <property type="match status" value="1"/>
</dbReference>
<dbReference type="Pfam" id="PF00270">
    <property type="entry name" value="DEAD"/>
    <property type="match status" value="1"/>
</dbReference>
<dbReference type="Pfam" id="PF17764">
    <property type="entry name" value="PriA_3primeBD"/>
    <property type="match status" value="1"/>
</dbReference>
<dbReference type="Gene3D" id="3.40.1440.60">
    <property type="entry name" value="PriA, 3(prime) DNA-binding domain"/>
    <property type="match status" value="1"/>
</dbReference>
<keyword evidence="7 11" id="KW-0862">Zinc</keyword>
<evidence type="ECO:0000256" key="4">
    <source>
        <dbReference type="ARBA" id="ARBA00022741"/>
    </source>
</evidence>
<keyword evidence="10 11" id="KW-0413">Isomerase</keyword>
<keyword evidence="6 11" id="KW-0347">Helicase</keyword>
<dbReference type="PANTHER" id="PTHR30580:SF0">
    <property type="entry name" value="PRIMOSOMAL PROTEIN N"/>
    <property type="match status" value="1"/>
</dbReference>
<evidence type="ECO:0000256" key="9">
    <source>
        <dbReference type="ARBA" id="ARBA00023125"/>
    </source>
</evidence>
<comment type="cofactor">
    <cofactor evidence="11">
        <name>Zn(2+)</name>
        <dbReference type="ChEBI" id="CHEBI:29105"/>
    </cofactor>
    <text evidence="11">Binds 2 zinc ions per subunit.</text>
</comment>
<keyword evidence="5 11" id="KW-0378">Hydrolase</keyword>
<protein>
    <recommendedName>
        <fullName evidence="11">Replication restart protein PriA</fullName>
    </recommendedName>
    <alternativeName>
        <fullName evidence="11">ATP-dependent DNA helicase PriA</fullName>
        <ecNumber evidence="11">5.6.2.4</ecNumber>
    </alternativeName>
    <alternativeName>
        <fullName evidence="11">DNA 3'-5' helicase PriA</fullName>
    </alternativeName>
</protein>
<dbReference type="EMBL" id="BMIJ01000005">
    <property type="protein sequence ID" value="GGB98324.1"/>
    <property type="molecule type" value="Genomic_DNA"/>
</dbReference>
<evidence type="ECO:0000313" key="14">
    <source>
        <dbReference type="EMBL" id="GGB98324.1"/>
    </source>
</evidence>
<feature type="domain" description="Helicase C-terminal" evidence="13">
    <location>
        <begin position="472"/>
        <end position="631"/>
    </location>
</feature>
<comment type="subunit">
    <text evidence="11">Component of the replication restart primosome.</text>
</comment>
<evidence type="ECO:0000256" key="3">
    <source>
        <dbReference type="ARBA" id="ARBA00022723"/>
    </source>
</evidence>
<feature type="binding site" evidence="11">
    <location>
        <position position="449"/>
    </location>
    <ligand>
        <name>Zn(2+)</name>
        <dbReference type="ChEBI" id="CHEBI:29105"/>
        <label>2</label>
    </ligand>
</feature>
<evidence type="ECO:0000256" key="7">
    <source>
        <dbReference type="ARBA" id="ARBA00022833"/>
    </source>
</evidence>
<keyword evidence="1 11" id="KW-0639">Primosome</keyword>
<evidence type="ECO:0000256" key="2">
    <source>
        <dbReference type="ARBA" id="ARBA00022705"/>
    </source>
</evidence>
<evidence type="ECO:0000259" key="13">
    <source>
        <dbReference type="PROSITE" id="PS51194"/>
    </source>
</evidence>
<feature type="domain" description="Helicase ATP-binding" evidence="12">
    <location>
        <begin position="212"/>
        <end position="378"/>
    </location>
</feature>
<dbReference type="Proteomes" id="UP000629025">
    <property type="component" value="Unassembled WGS sequence"/>
</dbReference>
<dbReference type="SMART" id="SM00490">
    <property type="entry name" value="HELICc"/>
    <property type="match status" value="1"/>
</dbReference>
<dbReference type="NCBIfam" id="TIGR00595">
    <property type="entry name" value="priA"/>
    <property type="match status" value="1"/>
</dbReference>
<dbReference type="RefSeq" id="WP_188748912.1">
    <property type="nucleotide sequence ID" value="NZ_BMIJ01000005.1"/>
</dbReference>
<feature type="binding site" evidence="11">
    <location>
        <position position="477"/>
    </location>
    <ligand>
        <name>Zn(2+)</name>
        <dbReference type="ChEBI" id="CHEBI:29105"/>
        <label>1</label>
    </ligand>
</feature>
<feature type="binding site" evidence="11">
    <location>
        <position position="437"/>
    </location>
    <ligand>
        <name>Zn(2+)</name>
        <dbReference type="ChEBI" id="CHEBI:29105"/>
        <label>1</label>
    </ligand>
</feature>
<feature type="binding site" evidence="11">
    <location>
        <position position="464"/>
    </location>
    <ligand>
        <name>Zn(2+)</name>
        <dbReference type="ChEBI" id="CHEBI:29105"/>
        <label>2</label>
    </ligand>
</feature>
<feature type="binding site" evidence="11">
    <location>
        <position position="480"/>
    </location>
    <ligand>
        <name>Zn(2+)</name>
        <dbReference type="ChEBI" id="CHEBI:29105"/>
        <label>1</label>
    </ligand>
</feature>
<dbReference type="InterPro" id="IPR001650">
    <property type="entry name" value="Helicase_C-like"/>
</dbReference>
<dbReference type="SMART" id="SM00487">
    <property type="entry name" value="DEXDc"/>
    <property type="match status" value="1"/>
</dbReference>
<accession>A0ABQ1KH78</accession>
<dbReference type="Pfam" id="PF00271">
    <property type="entry name" value="Helicase_C"/>
    <property type="match status" value="1"/>
</dbReference>
<dbReference type="InterPro" id="IPR041236">
    <property type="entry name" value="PriA_C"/>
</dbReference>
<comment type="catalytic activity">
    <reaction evidence="11">
        <text>Couples ATP hydrolysis with the unwinding of duplex DNA by translocating in the 3'-5' direction.</text>
        <dbReference type="EC" id="5.6.2.4"/>
    </reaction>
</comment>
<dbReference type="EC" id="5.6.2.4" evidence="11"/>
<gene>
    <name evidence="11 14" type="primary">priA</name>
    <name evidence="14" type="ORF">GCM10011352_25550</name>
</gene>
<evidence type="ECO:0000256" key="10">
    <source>
        <dbReference type="ARBA" id="ARBA00023235"/>
    </source>
</evidence>
<dbReference type="NCBIfam" id="NF004067">
    <property type="entry name" value="PRK05580.1-4"/>
    <property type="match status" value="1"/>
</dbReference>
<dbReference type="CDD" id="cd17929">
    <property type="entry name" value="DEXHc_priA"/>
    <property type="match status" value="1"/>
</dbReference>
<dbReference type="Gene3D" id="3.40.50.300">
    <property type="entry name" value="P-loop containing nucleotide triphosphate hydrolases"/>
    <property type="match status" value="2"/>
</dbReference>
<proteinExistence type="inferred from homology"/>
<dbReference type="InterPro" id="IPR011545">
    <property type="entry name" value="DEAD/DEAH_box_helicase_dom"/>
</dbReference>